<gene>
    <name evidence="2" type="ORF">CEUR00632_LOCUS17300</name>
</gene>
<proteinExistence type="predicted"/>
<organism evidence="2">
    <name type="scientific">Chlamydomonas euryale</name>
    <dbReference type="NCBI Taxonomy" id="1486919"/>
    <lineage>
        <taxon>Eukaryota</taxon>
        <taxon>Viridiplantae</taxon>
        <taxon>Chlorophyta</taxon>
        <taxon>core chlorophytes</taxon>
        <taxon>Chlorophyceae</taxon>
        <taxon>CS clade</taxon>
        <taxon>Chlamydomonadales</taxon>
        <taxon>Chlamydomonadaceae</taxon>
        <taxon>Chlamydomonas</taxon>
    </lineage>
</organism>
<feature type="compositionally biased region" description="Polar residues" evidence="1">
    <location>
        <begin position="129"/>
        <end position="140"/>
    </location>
</feature>
<feature type="region of interest" description="Disordered" evidence="1">
    <location>
        <begin position="27"/>
        <end position="141"/>
    </location>
</feature>
<name>A0A7R9Z368_9CHLO</name>
<reference evidence="2" key="1">
    <citation type="submission" date="2021-01" db="EMBL/GenBank/DDBJ databases">
        <authorList>
            <person name="Corre E."/>
            <person name="Pelletier E."/>
            <person name="Niang G."/>
            <person name="Scheremetjew M."/>
            <person name="Finn R."/>
            <person name="Kale V."/>
            <person name="Holt S."/>
            <person name="Cochrane G."/>
            <person name="Meng A."/>
            <person name="Brown T."/>
            <person name="Cohen L."/>
        </authorList>
    </citation>
    <scope>NUCLEOTIDE SEQUENCE</scope>
    <source>
        <strain evidence="2">CCMP219</strain>
    </source>
</reference>
<evidence type="ECO:0000256" key="1">
    <source>
        <dbReference type="SAM" id="MobiDB-lite"/>
    </source>
</evidence>
<dbReference type="EMBL" id="HBEC01037232">
    <property type="protein sequence ID" value="CAD8303886.1"/>
    <property type="molecule type" value="Transcribed_RNA"/>
</dbReference>
<evidence type="ECO:0000313" key="2">
    <source>
        <dbReference type="EMBL" id="CAD8303886.1"/>
    </source>
</evidence>
<accession>A0A7R9Z368</accession>
<dbReference type="AlphaFoldDB" id="A0A7R9Z368"/>
<sequence>MQALLLRCFSGGRCAGAGDVCKAPPAEEAPTGAAKDDLDGCGLRGFMRGADARTPPPRRASEAPSGQQDQERQTMPADEHGSAAQLGEAHSSAHLLRHTLGMPDNRGSGVERTRAATSIQIRAPGRQLGNKTSSGSQSVRQMKPDAASVWRRFVVDAQDKFATPSHGKTSQFRPGNVRRAHTFEEHVLRAGSAPQARLRCATSQAASFLVFSAVDGNMGTPIASNTFSASQVLSIAKPYRPSEIPMNALITSGLGSHSSNVL</sequence>
<feature type="compositionally biased region" description="Basic and acidic residues" evidence="1">
    <location>
        <begin position="69"/>
        <end position="81"/>
    </location>
</feature>
<protein>
    <submittedName>
        <fullName evidence="2">Uncharacterized protein</fullName>
    </submittedName>
</protein>